<evidence type="ECO:0000259" key="5">
    <source>
        <dbReference type="SMART" id="SM00849"/>
    </source>
</evidence>
<dbReference type="Pfam" id="PF00753">
    <property type="entry name" value="Lactamase_B"/>
    <property type="match status" value="1"/>
</dbReference>
<evidence type="ECO:0000256" key="2">
    <source>
        <dbReference type="ARBA" id="ARBA00022723"/>
    </source>
</evidence>
<proteinExistence type="inferred from homology"/>
<sequence>MSAPALTGRFGDYEIILLRDGALQASVQQIIHLDGQAALDAARKNIPDQNFEMVVNCFVLRGPDGVTLVDAGCGTAWGERFGKARQALADIGIGRDDVRRVLVTHLHGDHVPGLLDEGQPYFPKAEIIVPEKDLAFFTDEAARERVPEARRSGFALAASLLAAYGDRLSTRPEGEIMPGIRSILLPGHTPGHTGYLIGEEQGALLIFADALHMAGLQPQDPRIGMVFDLDPEQAALSRRFMMEQAADKGWHVVGCHTPGIQTVERRGDAFRLVDP</sequence>
<gene>
    <name evidence="6" type="ORF">GGQ72_000019</name>
</gene>
<evidence type="ECO:0000313" key="6">
    <source>
        <dbReference type="EMBL" id="MBB4141520.1"/>
    </source>
</evidence>
<dbReference type="AlphaFoldDB" id="A0A7W6PN30"/>
<evidence type="ECO:0000256" key="3">
    <source>
        <dbReference type="ARBA" id="ARBA00022801"/>
    </source>
</evidence>
<comment type="similarity">
    <text evidence="1">Belongs to the metallo-beta-lactamase superfamily.</text>
</comment>
<dbReference type="InterPro" id="IPR036866">
    <property type="entry name" value="RibonucZ/Hydroxyglut_hydro"/>
</dbReference>
<accession>A0A7W6PN30</accession>
<evidence type="ECO:0000313" key="7">
    <source>
        <dbReference type="Proteomes" id="UP000519897"/>
    </source>
</evidence>
<feature type="domain" description="Metallo-beta-lactamase" evidence="5">
    <location>
        <begin position="54"/>
        <end position="256"/>
    </location>
</feature>
<dbReference type="SMART" id="SM00849">
    <property type="entry name" value="Lactamase_B"/>
    <property type="match status" value="1"/>
</dbReference>
<dbReference type="SUPFAM" id="SSF56281">
    <property type="entry name" value="Metallo-hydrolase/oxidoreductase"/>
    <property type="match status" value="1"/>
</dbReference>
<dbReference type="EMBL" id="JACIEC010000001">
    <property type="protein sequence ID" value="MBB4141520.1"/>
    <property type="molecule type" value="Genomic_DNA"/>
</dbReference>
<keyword evidence="2" id="KW-0479">Metal-binding</keyword>
<dbReference type="Gene3D" id="3.60.15.10">
    <property type="entry name" value="Ribonuclease Z/Hydroxyacylglutathione hydrolase-like"/>
    <property type="match status" value="1"/>
</dbReference>
<name>A0A7W6PN30_9HYPH</name>
<dbReference type="RefSeq" id="WP_082547107.1">
    <property type="nucleotide sequence ID" value="NZ_CP049250.1"/>
</dbReference>
<protein>
    <submittedName>
        <fullName evidence="6">Glyoxylase-like metal-dependent hydrolase (Beta-lactamase superfamily II)</fullName>
    </submittedName>
</protein>
<dbReference type="PANTHER" id="PTHR42978">
    <property type="entry name" value="QUORUM-QUENCHING LACTONASE YTNP-RELATED-RELATED"/>
    <property type="match status" value="1"/>
</dbReference>
<dbReference type="GO" id="GO:0046872">
    <property type="term" value="F:metal ion binding"/>
    <property type="evidence" value="ECO:0007669"/>
    <property type="project" value="UniProtKB-KW"/>
</dbReference>
<keyword evidence="3 6" id="KW-0378">Hydrolase</keyword>
<dbReference type="CDD" id="cd07720">
    <property type="entry name" value="OPHC2-like_MBL-fold"/>
    <property type="match status" value="1"/>
</dbReference>
<organism evidence="6 7">
    <name type="scientific">Rhizobium rhizoryzae</name>
    <dbReference type="NCBI Taxonomy" id="451876"/>
    <lineage>
        <taxon>Bacteria</taxon>
        <taxon>Pseudomonadati</taxon>
        <taxon>Pseudomonadota</taxon>
        <taxon>Alphaproteobacteria</taxon>
        <taxon>Hyphomicrobiales</taxon>
        <taxon>Rhizobiaceae</taxon>
        <taxon>Rhizobium/Agrobacterium group</taxon>
        <taxon>Rhizobium</taxon>
    </lineage>
</organism>
<dbReference type="InterPro" id="IPR051013">
    <property type="entry name" value="MBL_superfamily_lactonases"/>
</dbReference>
<keyword evidence="7" id="KW-1185">Reference proteome</keyword>
<dbReference type="InterPro" id="IPR001279">
    <property type="entry name" value="Metallo-B-lactamas"/>
</dbReference>
<keyword evidence="4" id="KW-0862">Zinc</keyword>
<reference evidence="6 7" key="1">
    <citation type="submission" date="2020-08" db="EMBL/GenBank/DDBJ databases">
        <title>Genomic Encyclopedia of Type Strains, Phase IV (KMG-IV): sequencing the most valuable type-strain genomes for metagenomic binning, comparative biology and taxonomic classification.</title>
        <authorList>
            <person name="Goeker M."/>
        </authorList>
    </citation>
    <scope>NUCLEOTIDE SEQUENCE [LARGE SCALE GENOMIC DNA]</scope>
    <source>
        <strain evidence="6 7">DSM 29514</strain>
    </source>
</reference>
<comment type="caution">
    <text evidence="6">The sequence shown here is derived from an EMBL/GenBank/DDBJ whole genome shotgun (WGS) entry which is preliminary data.</text>
</comment>
<dbReference type="Proteomes" id="UP000519897">
    <property type="component" value="Unassembled WGS sequence"/>
</dbReference>
<dbReference type="GO" id="GO:0016787">
    <property type="term" value="F:hydrolase activity"/>
    <property type="evidence" value="ECO:0007669"/>
    <property type="project" value="UniProtKB-KW"/>
</dbReference>
<evidence type="ECO:0000256" key="4">
    <source>
        <dbReference type="ARBA" id="ARBA00022833"/>
    </source>
</evidence>
<evidence type="ECO:0000256" key="1">
    <source>
        <dbReference type="ARBA" id="ARBA00007749"/>
    </source>
</evidence>